<dbReference type="GO" id="GO:0004519">
    <property type="term" value="F:endonuclease activity"/>
    <property type="evidence" value="ECO:0007669"/>
    <property type="project" value="UniProtKB-KW"/>
</dbReference>
<dbReference type="GO" id="GO:0009307">
    <property type="term" value="P:DNA restriction-modification system"/>
    <property type="evidence" value="ECO:0007669"/>
    <property type="project" value="InterPro"/>
</dbReference>
<proteinExistence type="predicted"/>
<dbReference type="RefSeq" id="WP_145399281.1">
    <property type="nucleotide sequence ID" value="NZ_VLKU01000011.1"/>
</dbReference>
<name>A0A562NFW7_9RHOB</name>
<organism evidence="2 3">
    <name type="scientific">Paracoccus sulfuroxidans</name>
    <dbReference type="NCBI Taxonomy" id="384678"/>
    <lineage>
        <taxon>Bacteria</taxon>
        <taxon>Pseudomonadati</taxon>
        <taxon>Pseudomonadota</taxon>
        <taxon>Alphaproteobacteria</taxon>
        <taxon>Rhodobacterales</taxon>
        <taxon>Paracoccaceae</taxon>
        <taxon>Paracoccus</taxon>
    </lineage>
</organism>
<feature type="domain" description="Restriction endonuclease type IV Mrr" evidence="1">
    <location>
        <begin position="40"/>
        <end position="131"/>
    </location>
</feature>
<dbReference type="EMBL" id="VLKU01000011">
    <property type="protein sequence ID" value="TWI30970.1"/>
    <property type="molecule type" value="Genomic_DNA"/>
</dbReference>
<gene>
    <name evidence="2" type="ORF">IQ24_03194</name>
</gene>
<dbReference type="OrthoDB" id="1426537at2"/>
<evidence type="ECO:0000259" key="1">
    <source>
        <dbReference type="Pfam" id="PF04471"/>
    </source>
</evidence>
<evidence type="ECO:0000313" key="3">
    <source>
        <dbReference type="Proteomes" id="UP000316225"/>
    </source>
</evidence>
<protein>
    <submittedName>
        <fullName evidence="2">Restriction endonuclease</fullName>
    </submittedName>
</protein>
<dbReference type="SUPFAM" id="SSF52980">
    <property type="entry name" value="Restriction endonuclease-like"/>
    <property type="match status" value="1"/>
</dbReference>
<comment type="caution">
    <text evidence="2">The sequence shown here is derived from an EMBL/GenBank/DDBJ whole genome shotgun (WGS) entry which is preliminary data.</text>
</comment>
<keyword evidence="2" id="KW-0255">Endonuclease</keyword>
<keyword evidence="2" id="KW-0540">Nuclease</keyword>
<dbReference type="InterPro" id="IPR007560">
    <property type="entry name" value="Restrct_endonuc_IV_Mrr"/>
</dbReference>
<accession>A0A562NFW7</accession>
<dbReference type="Pfam" id="PF04471">
    <property type="entry name" value="Mrr_cat"/>
    <property type="match status" value="1"/>
</dbReference>
<keyword evidence="2" id="KW-0378">Hydrolase</keyword>
<reference evidence="2 3" key="1">
    <citation type="journal article" date="2015" name="Stand. Genomic Sci.">
        <title>Genomic Encyclopedia of Bacterial and Archaeal Type Strains, Phase III: the genomes of soil and plant-associated and newly described type strains.</title>
        <authorList>
            <person name="Whitman W.B."/>
            <person name="Woyke T."/>
            <person name="Klenk H.P."/>
            <person name="Zhou Y."/>
            <person name="Lilburn T.G."/>
            <person name="Beck B.J."/>
            <person name="De Vos P."/>
            <person name="Vandamme P."/>
            <person name="Eisen J.A."/>
            <person name="Garrity G."/>
            <person name="Hugenholtz P."/>
            <person name="Kyrpides N.C."/>
        </authorList>
    </citation>
    <scope>NUCLEOTIDE SEQUENCE [LARGE SCALE GENOMIC DNA]</scope>
    <source>
        <strain evidence="2 3">CGMCC 1.5364</strain>
    </source>
</reference>
<sequence length="178" mass="19365">MVAIPQQEIIDHLAAGDAGNTDQKGKALEDVIEQTLCLIDGVGLIHRNVEDLPGSLEIDLILYNHQVKGTGLPFLPPLLIVECKNWAAPVNTATLRAFTSKIHRMKLKFGLLVAANGITGDAVDITAAHAHLRDVFNRDDEIILVITRAELCGANSTEDLGVLLRQKYGRFIMGMASF</sequence>
<dbReference type="GO" id="GO:0003677">
    <property type="term" value="F:DNA binding"/>
    <property type="evidence" value="ECO:0007669"/>
    <property type="project" value="InterPro"/>
</dbReference>
<dbReference type="InterPro" id="IPR011335">
    <property type="entry name" value="Restrct_endonuc-II-like"/>
</dbReference>
<evidence type="ECO:0000313" key="2">
    <source>
        <dbReference type="EMBL" id="TWI30970.1"/>
    </source>
</evidence>
<dbReference type="Proteomes" id="UP000316225">
    <property type="component" value="Unassembled WGS sequence"/>
</dbReference>
<dbReference type="AlphaFoldDB" id="A0A562NFW7"/>
<keyword evidence="3" id="KW-1185">Reference proteome</keyword>